<keyword evidence="1" id="KW-1133">Transmembrane helix</keyword>
<comment type="caution">
    <text evidence="2">The sequence shown here is derived from an EMBL/GenBank/DDBJ whole genome shotgun (WGS) entry which is preliminary data.</text>
</comment>
<feature type="transmembrane region" description="Helical" evidence="1">
    <location>
        <begin position="62"/>
        <end position="82"/>
    </location>
</feature>
<organism evidence="2 3">
    <name type="scientific">Acropora cervicornis</name>
    <name type="common">Staghorn coral</name>
    <dbReference type="NCBI Taxonomy" id="6130"/>
    <lineage>
        <taxon>Eukaryota</taxon>
        <taxon>Metazoa</taxon>
        <taxon>Cnidaria</taxon>
        <taxon>Anthozoa</taxon>
        <taxon>Hexacorallia</taxon>
        <taxon>Scleractinia</taxon>
        <taxon>Astrocoeniina</taxon>
        <taxon>Acroporidae</taxon>
        <taxon>Acropora</taxon>
    </lineage>
</organism>
<proteinExistence type="predicted"/>
<name>A0AAD9V8Y8_ACRCE</name>
<keyword evidence="1" id="KW-0472">Membrane</keyword>
<sequence length="171" mass="19447">MNVDDRYRRLTGQTKRSQEARAKQESIHTYQKQTTFLVFLCSLRVVIGTCLAILLILKDLIVVVTIGMSCSFIGTVSSLVGFAIDAGKQLMKAFVRAILLGVEELWKAILGIILQVVDKLNETVQYRFYQLIRILGFLLIFVIFGVTFIVRRILSLLFSDWEKAIPTSRKT</sequence>
<gene>
    <name evidence="2" type="ORF">P5673_011305</name>
</gene>
<keyword evidence="1" id="KW-0812">Transmembrane</keyword>
<feature type="transmembrane region" description="Helical" evidence="1">
    <location>
        <begin position="94"/>
        <end position="116"/>
    </location>
</feature>
<dbReference type="Proteomes" id="UP001249851">
    <property type="component" value="Unassembled WGS sequence"/>
</dbReference>
<evidence type="ECO:0000313" key="2">
    <source>
        <dbReference type="EMBL" id="KAK2565337.1"/>
    </source>
</evidence>
<evidence type="ECO:0000256" key="1">
    <source>
        <dbReference type="SAM" id="Phobius"/>
    </source>
</evidence>
<evidence type="ECO:0000313" key="3">
    <source>
        <dbReference type="Proteomes" id="UP001249851"/>
    </source>
</evidence>
<protein>
    <submittedName>
        <fullName evidence="2">Uncharacterized protein</fullName>
    </submittedName>
</protein>
<feature type="transmembrane region" description="Helical" evidence="1">
    <location>
        <begin position="128"/>
        <end position="150"/>
    </location>
</feature>
<reference evidence="2" key="2">
    <citation type="journal article" date="2023" name="Science">
        <title>Genomic signatures of disease resistance in endangered staghorn corals.</title>
        <authorList>
            <person name="Vollmer S.V."/>
            <person name="Selwyn J.D."/>
            <person name="Despard B.A."/>
            <person name="Roesel C.L."/>
        </authorList>
    </citation>
    <scope>NUCLEOTIDE SEQUENCE</scope>
    <source>
        <strain evidence="2">K2</strain>
    </source>
</reference>
<keyword evidence="3" id="KW-1185">Reference proteome</keyword>
<dbReference type="EMBL" id="JARQWQ010000020">
    <property type="protein sequence ID" value="KAK2565337.1"/>
    <property type="molecule type" value="Genomic_DNA"/>
</dbReference>
<accession>A0AAD9V8Y8</accession>
<reference evidence="2" key="1">
    <citation type="journal article" date="2023" name="G3 (Bethesda)">
        <title>Whole genome assembly and annotation of the endangered Caribbean coral Acropora cervicornis.</title>
        <authorList>
            <person name="Selwyn J.D."/>
            <person name="Vollmer S.V."/>
        </authorList>
    </citation>
    <scope>NUCLEOTIDE SEQUENCE</scope>
    <source>
        <strain evidence="2">K2</strain>
    </source>
</reference>
<feature type="transmembrane region" description="Helical" evidence="1">
    <location>
        <begin position="36"/>
        <end position="56"/>
    </location>
</feature>
<dbReference type="AlphaFoldDB" id="A0AAD9V8Y8"/>